<reference evidence="12 13" key="1">
    <citation type="submission" date="2016-10" db="EMBL/GenBank/DDBJ databases">
        <authorList>
            <person name="de Groot N.N."/>
        </authorList>
    </citation>
    <scope>NUCLEOTIDE SEQUENCE [LARGE SCALE GENOMIC DNA]</scope>
    <source>
        <strain evidence="12 13">CPCC 201354</strain>
    </source>
</reference>
<feature type="transmembrane region" description="Helical" evidence="9">
    <location>
        <begin position="40"/>
        <end position="60"/>
    </location>
</feature>
<dbReference type="GO" id="GO:0000155">
    <property type="term" value="F:phosphorelay sensor kinase activity"/>
    <property type="evidence" value="ECO:0007669"/>
    <property type="project" value="InterPro"/>
</dbReference>
<evidence type="ECO:0000256" key="1">
    <source>
        <dbReference type="ARBA" id="ARBA00000085"/>
    </source>
</evidence>
<dbReference type="Gene3D" id="1.20.5.1930">
    <property type="match status" value="1"/>
</dbReference>
<accession>A0A1G8H2E3</accession>
<evidence type="ECO:0000256" key="6">
    <source>
        <dbReference type="ARBA" id="ARBA00022777"/>
    </source>
</evidence>
<dbReference type="InterPro" id="IPR036890">
    <property type="entry name" value="HATPase_C_sf"/>
</dbReference>
<sequence>MKSLLRRTLIDSRYLIVRFPMAIVGFALFLVGVAAGFPMALFYIGIPVLGVTLLAARACADAERRWLPEVLGRPVPRPAYAPPPAGAKWFRRMANPLTRGQFWMDLLWTLVNFPVSLLTFLLTLIWWAISAAALFYPLFGWYLASLPEGKGILELLGISDSVAAEVGFNTLLGLIFMASTPFVIRGLALMQAGLGRAMLSGNADLRQRIDDLAEGRRAAVSAEANALRKLERDIHDGPQQRLVHLAMELSRVQRQLKKDPAAAESTLGAAITATRETLDELRALSRGIAPPILSDRGLPAALAALAGRCTVPVELDIQTVERFPAAIENAVYFVAAESLTNIAKHSRAEMAAVSLSRTGDGLLLTIGDDGVGGAHVAKGHGLSGLADRLRAVDGEFAVQSPVGGPTMVIAEVPCG</sequence>
<dbReference type="PANTHER" id="PTHR24421">
    <property type="entry name" value="NITRATE/NITRITE SENSOR PROTEIN NARX-RELATED"/>
    <property type="match status" value="1"/>
</dbReference>
<comment type="catalytic activity">
    <reaction evidence="1">
        <text>ATP + protein L-histidine = ADP + protein N-phospho-L-histidine.</text>
        <dbReference type="EC" id="2.7.13.3"/>
    </reaction>
</comment>
<dbReference type="GO" id="GO:0016020">
    <property type="term" value="C:membrane"/>
    <property type="evidence" value="ECO:0007669"/>
    <property type="project" value="InterPro"/>
</dbReference>
<keyword evidence="7" id="KW-0067">ATP-binding</keyword>
<keyword evidence="3" id="KW-0597">Phosphoprotein</keyword>
<evidence type="ECO:0000256" key="3">
    <source>
        <dbReference type="ARBA" id="ARBA00022553"/>
    </source>
</evidence>
<evidence type="ECO:0000313" key="12">
    <source>
        <dbReference type="EMBL" id="SDI00721.1"/>
    </source>
</evidence>
<gene>
    <name evidence="12" type="ORF">SAMN05421505_13029</name>
</gene>
<evidence type="ECO:0000256" key="7">
    <source>
        <dbReference type="ARBA" id="ARBA00022840"/>
    </source>
</evidence>
<dbReference type="InterPro" id="IPR025828">
    <property type="entry name" value="Put_sensor_dom"/>
</dbReference>
<dbReference type="AlphaFoldDB" id="A0A1G8H2E3"/>
<dbReference type="Gene3D" id="3.30.565.10">
    <property type="entry name" value="Histidine kinase-like ATPase, C-terminal domain"/>
    <property type="match status" value="1"/>
</dbReference>
<evidence type="ECO:0000313" key="13">
    <source>
        <dbReference type="Proteomes" id="UP000198923"/>
    </source>
</evidence>
<dbReference type="InterPro" id="IPR050482">
    <property type="entry name" value="Sensor_HK_TwoCompSys"/>
</dbReference>
<evidence type="ECO:0000256" key="9">
    <source>
        <dbReference type="SAM" id="Phobius"/>
    </source>
</evidence>
<feature type="domain" description="Putative sensor" evidence="11">
    <location>
        <begin position="14"/>
        <end position="199"/>
    </location>
</feature>
<evidence type="ECO:0000259" key="10">
    <source>
        <dbReference type="Pfam" id="PF07730"/>
    </source>
</evidence>
<keyword evidence="4" id="KW-0808">Transferase</keyword>
<evidence type="ECO:0000256" key="4">
    <source>
        <dbReference type="ARBA" id="ARBA00022679"/>
    </source>
</evidence>
<keyword evidence="5" id="KW-0547">Nucleotide-binding</keyword>
<dbReference type="Pfam" id="PF13796">
    <property type="entry name" value="Sensor"/>
    <property type="match status" value="1"/>
</dbReference>
<dbReference type="OrthoDB" id="5241729at2"/>
<dbReference type="CDD" id="cd16917">
    <property type="entry name" value="HATPase_UhpB-NarQ-NarX-like"/>
    <property type="match status" value="1"/>
</dbReference>
<keyword evidence="9" id="KW-1133">Transmembrane helix</keyword>
<feature type="transmembrane region" description="Helical" evidence="9">
    <location>
        <begin position="106"/>
        <end position="129"/>
    </location>
</feature>
<protein>
    <recommendedName>
        <fullName evidence="2">histidine kinase</fullName>
        <ecNumber evidence="2">2.7.13.3</ecNumber>
    </recommendedName>
</protein>
<dbReference type="SUPFAM" id="SSF55874">
    <property type="entry name" value="ATPase domain of HSP90 chaperone/DNA topoisomerase II/histidine kinase"/>
    <property type="match status" value="1"/>
</dbReference>
<keyword evidence="6 12" id="KW-0418">Kinase</keyword>
<organism evidence="12 13">
    <name type="scientific">Sinosporangium album</name>
    <dbReference type="NCBI Taxonomy" id="504805"/>
    <lineage>
        <taxon>Bacteria</taxon>
        <taxon>Bacillati</taxon>
        <taxon>Actinomycetota</taxon>
        <taxon>Actinomycetes</taxon>
        <taxon>Streptosporangiales</taxon>
        <taxon>Streptosporangiaceae</taxon>
        <taxon>Sinosporangium</taxon>
    </lineage>
</organism>
<name>A0A1G8H2E3_9ACTN</name>
<dbReference type="InterPro" id="IPR011712">
    <property type="entry name" value="Sig_transdc_His_kin_sub3_dim/P"/>
</dbReference>
<dbReference type="EMBL" id="FNCN01000030">
    <property type="protein sequence ID" value="SDI00721.1"/>
    <property type="molecule type" value="Genomic_DNA"/>
</dbReference>
<keyword evidence="8" id="KW-0902">Two-component regulatory system</keyword>
<proteinExistence type="predicted"/>
<feature type="domain" description="Signal transduction histidine kinase subgroup 3 dimerisation and phosphoacceptor" evidence="10">
    <location>
        <begin position="229"/>
        <end position="291"/>
    </location>
</feature>
<dbReference type="Pfam" id="PF07730">
    <property type="entry name" value="HisKA_3"/>
    <property type="match status" value="1"/>
</dbReference>
<evidence type="ECO:0000256" key="2">
    <source>
        <dbReference type="ARBA" id="ARBA00012438"/>
    </source>
</evidence>
<evidence type="ECO:0000256" key="5">
    <source>
        <dbReference type="ARBA" id="ARBA00022741"/>
    </source>
</evidence>
<dbReference type="Proteomes" id="UP000198923">
    <property type="component" value="Unassembled WGS sequence"/>
</dbReference>
<evidence type="ECO:0000259" key="11">
    <source>
        <dbReference type="Pfam" id="PF13796"/>
    </source>
</evidence>
<keyword evidence="9" id="KW-0812">Transmembrane</keyword>
<dbReference type="EC" id="2.7.13.3" evidence="2"/>
<dbReference type="GO" id="GO:0005524">
    <property type="term" value="F:ATP binding"/>
    <property type="evidence" value="ECO:0007669"/>
    <property type="project" value="UniProtKB-KW"/>
</dbReference>
<dbReference type="GO" id="GO:0046983">
    <property type="term" value="F:protein dimerization activity"/>
    <property type="evidence" value="ECO:0007669"/>
    <property type="project" value="InterPro"/>
</dbReference>
<keyword evidence="13" id="KW-1185">Reference proteome</keyword>
<dbReference type="PANTHER" id="PTHR24421:SF10">
    <property type="entry name" value="NITRATE_NITRITE SENSOR PROTEIN NARQ"/>
    <property type="match status" value="1"/>
</dbReference>
<evidence type="ECO:0000256" key="8">
    <source>
        <dbReference type="ARBA" id="ARBA00023012"/>
    </source>
</evidence>
<feature type="transmembrane region" description="Helical" evidence="9">
    <location>
        <begin position="12"/>
        <end position="34"/>
    </location>
</feature>
<dbReference type="RefSeq" id="WP_093173698.1">
    <property type="nucleotide sequence ID" value="NZ_FNCN01000030.1"/>
</dbReference>
<feature type="transmembrane region" description="Helical" evidence="9">
    <location>
        <begin position="166"/>
        <end position="188"/>
    </location>
</feature>
<keyword evidence="9" id="KW-0472">Membrane</keyword>
<dbReference type="STRING" id="504805.SAMN05421505_13029"/>